<accession>A0A0F9JI60</accession>
<proteinExistence type="predicted"/>
<dbReference type="PANTHER" id="PTHR11548:SF1">
    <property type="entry name" value="THYMIDYLATE SYNTHASE 1"/>
    <property type="match status" value="1"/>
</dbReference>
<feature type="domain" description="Thymidylate synthase/dCMP hydroxymethylase" evidence="3">
    <location>
        <begin position="123"/>
        <end position="230"/>
    </location>
</feature>
<evidence type="ECO:0000259" key="3">
    <source>
        <dbReference type="Pfam" id="PF00303"/>
    </source>
</evidence>
<dbReference type="GO" id="GO:0004799">
    <property type="term" value="F:thymidylate synthase activity"/>
    <property type="evidence" value="ECO:0007669"/>
    <property type="project" value="TreeGrafter"/>
</dbReference>
<keyword evidence="2" id="KW-0808">Transferase</keyword>
<dbReference type="PANTHER" id="PTHR11548">
    <property type="entry name" value="THYMIDYLATE SYNTHASE 1"/>
    <property type="match status" value="1"/>
</dbReference>
<evidence type="ECO:0000256" key="2">
    <source>
        <dbReference type="ARBA" id="ARBA00022679"/>
    </source>
</evidence>
<dbReference type="GO" id="GO:0032259">
    <property type="term" value="P:methylation"/>
    <property type="evidence" value="ECO:0007669"/>
    <property type="project" value="UniProtKB-KW"/>
</dbReference>
<gene>
    <name evidence="4" type="ORF">LCGC14_1449640</name>
</gene>
<dbReference type="Pfam" id="PF00303">
    <property type="entry name" value="Thymidylat_synt"/>
    <property type="match status" value="1"/>
</dbReference>
<reference evidence="4" key="1">
    <citation type="journal article" date="2015" name="Nature">
        <title>Complex archaea that bridge the gap between prokaryotes and eukaryotes.</title>
        <authorList>
            <person name="Spang A."/>
            <person name="Saw J.H."/>
            <person name="Jorgensen S.L."/>
            <person name="Zaremba-Niedzwiedzka K."/>
            <person name="Martijn J."/>
            <person name="Lind A.E."/>
            <person name="van Eijk R."/>
            <person name="Schleper C."/>
            <person name="Guy L."/>
            <person name="Ettema T.J."/>
        </authorList>
    </citation>
    <scope>NUCLEOTIDE SEQUENCE</scope>
</reference>
<dbReference type="AlphaFoldDB" id="A0A0F9JI60"/>
<evidence type="ECO:0000256" key="1">
    <source>
        <dbReference type="ARBA" id="ARBA00022603"/>
    </source>
</evidence>
<dbReference type="InterPro" id="IPR036926">
    <property type="entry name" value="Thymidate_synth/dCMP_Mease_sf"/>
</dbReference>
<comment type="caution">
    <text evidence="4">The sequence shown here is derived from an EMBL/GenBank/DDBJ whole genome shotgun (WGS) entry which is preliminary data.</text>
</comment>
<sequence>MVTKLQNTVSSKDETKDSLTLSQVVARDLPDAWFQAISEVVKHGFEYPIERGSYEGAKRKELDFITIKITHPGTRSLIPDIPPGLGLDPPASDEYVQKYLLYLMTSQKQKNEQYTYGEYLEPQIKEVIKMYKEDGHGTNQACMAVCDPDSIYLDDPPCLRQVDTRIRYGKLHFMVYFRSWDLWSGFPVNLAGLQLLKEYMAEEIGVDDGEIIAFSKGLHLYDYAWPLADTRLGKS</sequence>
<evidence type="ECO:0000313" key="4">
    <source>
        <dbReference type="EMBL" id="KKM69554.1"/>
    </source>
</evidence>
<dbReference type="InterPro" id="IPR045097">
    <property type="entry name" value="Thymidate_synth/dCMP_Mease"/>
</dbReference>
<dbReference type="GO" id="GO:0006231">
    <property type="term" value="P:dTMP biosynthetic process"/>
    <property type="evidence" value="ECO:0007669"/>
    <property type="project" value="TreeGrafter"/>
</dbReference>
<keyword evidence="1" id="KW-0489">Methyltransferase</keyword>
<organism evidence="4">
    <name type="scientific">marine sediment metagenome</name>
    <dbReference type="NCBI Taxonomy" id="412755"/>
    <lineage>
        <taxon>unclassified sequences</taxon>
        <taxon>metagenomes</taxon>
        <taxon>ecological metagenomes</taxon>
    </lineage>
</organism>
<dbReference type="SUPFAM" id="SSF55831">
    <property type="entry name" value="Thymidylate synthase/dCMP hydroxymethylase"/>
    <property type="match status" value="1"/>
</dbReference>
<protein>
    <recommendedName>
        <fullName evidence="3">Thymidylate synthase/dCMP hydroxymethylase domain-containing protein</fullName>
    </recommendedName>
</protein>
<dbReference type="Gene3D" id="3.30.572.10">
    <property type="entry name" value="Thymidylate synthase/dCMP hydroxymethylase domain"/>
    <property type="match status" value="1"/>
</dbReference>
<dbReference type="InterPro" id="IPR023451">
    <property type="entry name" value="Thymidate_synth/dCMP_Mease_dom"/>
</dbReference>
<dbReference type="GO" id="GO:0005829">
    <property type="term" value="C:cytosol"/>
    <property type="evidence" value="ECO:0007669"/>
    <property type="project" value="TreeGrafter"/>
</dbReference>
<name>A0A0F9JI60_9ZZZZ</name>
<dbReference type="EMBL" id="LAZR01009968">
    <property type="protein sequence ID" value="KKM69554.1"/>
    <property type="molecule type" value="Genomic_DNA"/>
</dbReference>